<dbReference type="GeneID" id="63752797"/>
<keyword evidence="3" id="KW-1185">Reference proteome</keyword>
<dbReference type="VEuPathDB" id="FungiDB:ASPWEDRAFT_473442"/>
<evidence type="ECO:0000313" key="3">
    <source>
        <dbReference type="Proteomes" id="UP000184383"/>
    </source>
</evidence>
<keyword evidence="1" id="KW-0472">Membrane</keyword>
<protein>
    <submittedName>
        <fullName evidence="2">Uncharacterized protein</fullName>
    </submittedName>
</protein>
<dbReference type="RefSeq" id="XP_040691692.1">
    <property type="nucleotide sequence ID" value="XM_040836949.1"/>
</dbReference>
<reference evidence="3" key="1">
    <citation type="journal article" date="2017" name="Genome Biol.">
        <title>Comparative genomics reveals high biological diversity and specific adaptations in the industrially and medically important fungal genus Aspergillus.</title>
        <authorList>
            <person name="de Vries R.P."/>
            <person name="Riley R."/>
            <person name="Wiebenga A."/>
            <person name="Aguilar-Osorio G."/>
            <person name="Amillis S."/>
            <person name="Uchima C.A."/>
            <person name="Anderluh G."/>
            <person name="Asadollahi M."/>
            <person name="Askin M."/>
            <person name="Barry K."/>
            <person name="Battaglia E."/>
            <person name="Bayram O."/>
            <person name="Benocci T."/>
            <person name="Braus-Stromeyer S.A."/>
            <person name="Caldana C."/>
            <person name="Canovas D."/>
            <person name="Cerqueira G.C."/>
            <person name="Chen F."/>
            <person name="Chen W."/>
            <person name="Choi C."/>
            <person name="Clum A."/>
            <person name="Dos Santos R.A."/>
            <person name="Damasio A.R."/>
            <person name="Diallinas G."/>
            <person name="Emri T."/>
            <person name="Fekete E."/>
            <person name="Flipphi M."/>
            <person name="Freyberg S."/>
            <person name="Gallo A."/>
            <person name="Gournas C."/>
            <person name="Habgood R."/>
            <person name="Hainaut M."/>
            <person name="Harispe M.L."/>
            <person name="Henrissat B."/>
            <person name="Hilden K.S."/>
            <person name="Hope R."/>
            <person name="Hossain A."/>
            <person name="Karabika E."/>
            <person name="Karaffa L."/>
            <person name="Karanyi Z."/>
            <person name="Krasevec N."/>
            <person name="Kuo A."/>
            <person name="Kusch H."/>
            <person name="LaButti K."/>
            <person name="Lagendijk E.L."/>
            <person name="Lapidus A."/>
            <person name="Levasseur A."/>
            <person name="Lindquist E."/>
            <person name="Lipzen A."/>
            <person name="Logrieco A.F."/>
            <person name="MacCabe A."/>
            <person name="Maekelae M.R."/>
            <person name="Malavazi I."/>
            <person name="Melin P."/>
            <person name="Meyer V."/>
            <person name="Mielnichuk N."/>
            <person name="Miskei M."/>
            <person name="Molnar A.P."/>
            <person name="Mule G."/>
            <person name="Ngan C.Y."/>
            <person name="Orejas M."/>
            <person name="Orosz E."/>
            <person name="Ouedraogo J.P."/>
            <person name="Overkamp K.M."/>
            <person name="Park H.-S."/>
            <person name="Perrone G."/>
            <person name="Piumi F."/>
            <person name="Punt P.J."/>
            <person name="Ram A.F."/>
            <person name="Ramon A."/>
            <person name="Rauscher S."/>
            <person name="Record E."/>
            <person name="Riano-Pachon D.M."/>
            <person name="Robert V."/>
            <person name="Roehrig J."/>
            <person name="Ruller R."/>
            <person name="Salamov A."/>
            <person name="Salih N.S."/>
            <person name="Samson R.A."/>
            <person name="Sandor E."/>
            <person name="Sanguinetti M."/>
            <person name="Schuetze T."/>
            <person name="Sepcic K."/>
            <person name="Shelest E."/>
            <person name="Sherlock G."/>
            <person name="Sophianopoulou V."/>
            <person name="Squina F.M."/>
            <person name="Sun H."/>
            <person name="Susca A."/>
            <person name="Todd R.B."/>
            <person name="Tsang A."/>
            <person name="Unkles S.E."/>
            <person name="van de Wiele N."/>
            <person name="van Rossen-Uffink D."/>
            <person name="Oliveira J.V."/>
            <person name="Vesth T.C."/>
            <person name="Visser J."/>
            <person name="Yu J.-H."/>
            <person name="Zhou M."/>
            <person name="Andersen M.R."/>
            <person name="Archer D.B."/>
            <person name="Baker S.E."/>
            <person name="Benoit I."/>
            <person name="Brakhage A.A."/>
            <person name="Braus G.H."/>
            <person name="Fischer R."/>
            <person name="Frisvad J.C."/>
            <person name="Goldman G.H."/>
            <person name="Houbraken J."/>
            <person name="Oakley B."/>
            <person name="Pocsi I."/>
            <person name="Scazzocchio C."/>
            <person name="Seiboth B."/>
            <person name="vanKuyk P.A."/>
            <person name="Wortman J."/>
            <person name="Dyer P.S."/>
            <person name="Grigoriev I.V."/>
        </authorList>
    </citation>
    <scope>NUCLEOTIDE SEQUENCE [LARGE SCALE GENOMIC DNA]</scope>
    <source>
        <strain evidence="3">DTO 134E9</strain>
    </source>
</reference>
<dbReference type="OrthoDB" id="6499973at2759"/>
<dbReference type="AlphaFoldDB" id="A0A1L9RSR1"/>
<keyword evidence="1" id="KW-1133">Transmembrane helix</keyword>
<feature type="transmembrane region" description="Helical" evidence="1">
    <location>
        <begin position="29"/>
        <end position="53"/>
    </location>
</feature>
<name>A0A1L9RSR1_ASPWE</name>
<dbReference type="EMBL" id="KV878211">
    <property type="protein sequence ID" value="OJJ38016.1"/>
    <property type="molecule type" value="Genomic_DNA"/>
</dbReference>
<keyword evidence="1" id="KW-0812">Transmembrane</keyword>
<sequence>MCLGMQSDHSCANVSMSSESLPCKTSSTAGIIVFPILYGFPSGAVVFMSLACFAQVPRDPRDIGSHIPIGHALRCLWCLDYCHSNQWRVDVPLWEVLVGVRV</sequence>
<evidence type="ECO:0000313" key="2">
    <source>
        <dbReference type="EMBL" id="OJJ38016.1"/>
    </source>
</evidence>
<evidence type="ECO:0000256" key="1">
    <source>
        <dbReference type="SAM" id="Phobius"/>
    </source>
</evidence>
<organism evidence="2 3">
    <name type="scientific">Aspergillus wentii DTO 134E9</name>
    <dbReference type="NCBI Taxonomy" id="1073089"/>
    <lineage>
        <taxon>Eukaryota</taxon>
        <taxon>Fungi</taxon>
        <taxon>Dikarya</taxon>
        <taxon>Ascomycota</taxon>
        <taxon>Pezizomycotina</taxon>
        <taxon>Eurotiomycetes</taxon>
        <taxon>Eurotiomycetidae</taxon>
        <taxon>Eurotiales</taxon>
        <taxon>Aspergillaceae</taxon>
        <taxon>Aspergillus</taxon>
        <taxon>Aspergillus subgen. Cremei</taxon>
    </lineage>
</organism>
<proteinExistence type="predicted"/>
<gene>
    <name evidence="2" type="ORF">ASPWEDRAFT_473442</name>
</gene>
<dbReference type="Proteomes" id="UP000184383">
    <property type="component" value="Unassembled WGS sequence"/>
</dbReference>
<accession>A0A1L9RSR1</accession>